<dbReference type="InterPro" id="IPR033310">
    <property type="entry name" value="Mms4/EME1/EME2"/>
</dbReference>
<evidence type="ECO:0000256" key="12">
    <source>
        <dbReference type="ARBA" id="ARBA00023242"/>
    </source>
</evidence>
<dbReference type="GO" id="GO:0046872">
    <property type="term" value="F:metal ion binding"/>
    <property type="evidence" value="ECO:0007669"/>
    <property type="project" value="UniProtKB-KW"/>
</dbReference>
<evidence type="ECO:0000256" key="9">
    <source>
        <dbReference type="ARBA" id="ARBA00022842"/>
    </source>
</evidence>
<evidence type="ECO:0000256" key="1">
    <source>
        <dbReference type="ARBA" id="ARBA00001946"/>
    </source>
</evidence>
<keyword evidence="13" id="KW-0469">Meiosis</keyword>
<keyword evidence="5" id="KW-0479">Metal-binding</keyword>
<dbReference type="CDD" id="cd20085">
    <property type="entry name" value="XPF_nuclease_Mms4"/>
    <property type="match status" value="1"/>
</dbReference>
<dbReference type="Gene3D" id="1.10.150.670">
    <property type="entry name" value="Crossover junction endonuclease EME1, DNA-binding domain"/>
    <property type="match status" value="1"/>
</dbReference>
<dbReference type="Pfam" id="PF02732">
    <property type="entry name" value="ERCC4"/>
    <property type="match status" value="1"/>
</dbReference>
<keyword evidence="8" id="KW-0378">Hydrolase</keyword>
<keyword evidence="9" id="KW-0460">Magnesium</keyword>
<gene>
    <name evidence="16" type="ORF">DNG_06305</name>
</gene>
<dbReference type="GO" id="GO:0048476">
    <property type="term" value="C:Holliday junction resolvase complex"/>
    <property type="evidence" value="ECO:0007669"/>
    <property type="project" value="InterPro"/>
</dbReference>
<dbReference type="GO" id="GO:0031573">
    <property type="term" value="P:mitotic intra-S DNA damage checkpoint signaling"/>
    <property type="evidence" value="ECO:0007669"/>
    <property type="project" value="TreeGrafter"/>
</dbReference>
<organism evidence="16 17">
    <name type="scientific">Cephalotrichum gorgonifer</name>
    <dbReference type="NCBI Taxonomy" id="2041049"/>
    <lineage>
        <taxon>Eukaryota</taxon>
        <taxon>Fungi</taxon>
        <taxon>Dikarya</taxon>
        <taxon>Ascomycota</taxon>
        <taxon>Pezizomycotina</taxon>
        <taxon>Sordariomycetes</taxon>
        <taxon>Hypocreomycetidae</taxon>
        <taxon>Microascales</taxon>
        <taxon>Microascaceae</taxon>
        <taxon>Cephalotrichum</taxon>
    </lineage>
</organism>
<evidence type="ECO:0000313" key="16">
    <source>
        <dbReference type="EMBL" id="SPO03622.1"/>
    </source>
</evidence>
<evidence type="ECO:0000256" key="4">
    <source>
        <dbReference type="ARBA" id="ARBA00022722"/>
    </source>
</evidence>
<dbReference type="PANTHER" id="PTHR21077:SF5">
    <property type="entry name" value="CROSSOVER JUNCTION ENDONUCLEASE MMS4"/>
    <property type="match status" value="1"/>
</dbReference>
<reference evidence="16" key="1">
    <citation type="submission" date="2018-03" db="EMBL/GenBank/DDBJ databases">
        <authorList>
            <person name="Guldener U."/>
        </authorList>
    </citation>
    <scope>NUCLEOTIDE SEQUENCE</scope>
</reference>
<dbReference type="GO" id="GO:0003677">
    <property type="term" value="F:DNA binding"/>
    <property type="evidence" value="ECO:0007669"/>
    <property type="project" value="InterPro"/>
</dbReference>
<feature type="region of interest" description="Disordered" evidence="14">
    <location>
        <begin position="1"/>
        <end position="390"/>
    </location>
</feature>
<keyword evidence="10" id="KW-0233">DNA recombination</keyword>
<dbReference type="PANTHER" id="PTHR21077">
    <property type="entry name" value="EME1 PROTEIN"/>
    <property type="match status" value="1"/>
</dbReference>
<dbReference type="Proteomes" id="UP001187682">
    <property type="component" value="Unassembled WGS sequence"/>
</dbReference>
<dbReference type="GO" id="GO:0031297">
    <property type="term" value="P:replication fork processing"/>
    <property type="evidence" value="ECO:0007669"/>
    <property type="project" value="TreeGrafter"/>
</dbReference>
<keyword evidence="17" id="KW-1185">Reference proteome</keyword>
<feature type="compositionally biased region" description="Basic and acidic residues" evidence="14">
    <location>
        <begin position="94"/>
        <end position="111"/>
    </location>
</feature>
<comment type="caution">
    <text evidence="16">The sequence shown here is derived from an EMBL/GenBank/DDBJ whole genome shotgun (WGS) entry which is preliminary data.</text>
</comment>
<dbReference type="InterPro" id="IPR047521">
    <property type="entry name" value="XPF_nuclease_EME1_ascomycetes"/>
</dbReference>
<sequence length="839" mass="93322">MAGEIISLISSSPDPRVTEQLPVAPSNPRKRLSDTALLEATGEATGEATDSRAPIEKRPRLSTAAIPPCGDRSFIDSLDLSDLSDPVELPSPAREPEPKPSARDTALRDVGEEISNSRAQSNNRARRSARSPRARSPLARRRTSFLDSLNLSDLSDPVELPSPAKQPNRRPERDTALRDITHDITNSQERTETRARRPAASPPRGNKSFLDSLDLSDLSDPVELSSLAKQPNPRALAKDPARVFRRERNETGRTSTKGPTAGLETSRLPAFDDPIELSSSPDRGRRRKPEPHFTSVEKNTEPERFATDPFSFSPSPERRPRTNRGPRTGIDDLVSTRNRRPSPPWDTGGSAYRLDSPSPLTAASPPRLPREWDPISSSAPKPRETSVIDLDSDKAPELILSDESFPDLVDIRPVARTASLDPIPPPTRRKAGATLSRASAYTSSTRPSTVTTTRPAAPRTTTTAPKKTAEERVREKDLRTAAREAEQARKKQEREEARALKIREKERAAALAEVNKVRTDKKISAREMIVDIPSSLDDAVALQTRTLLAELGVEDAAWESPVARVVRWRRKVRSEFREELGYYEPVPERIEKENFALAVMKADEFVDLCMGVEGRDLERHVRMMKQHFPGHEMLYLIEGLDPWMRKNRNLRNRQFVAAVRGAESSSVTTAAAARRRNPAREYVDEEMVEDALLELQIRHGAKIHHAAMGIETARWIVTFTQHISTVPYRRRRDEANASAAAFCMDAGQVRSGEDSRDAYVRMLQEVNRVTAPVAYGVAAEFGTVSQLVRGLEARGPLALAECRKGVNREGELGERMIGQALSRRIHKVFTGTDEESTDV</sequence>
<evidence type="ECO:0000256" key="10">
    <source>
        <dbReference type="ARBA" id="ARBA00023172"/>
    </source>
</evidence>
<dbReference type="InterPro" id="IPR006166">
    <property type="entry name" value="ERCC4_domain"/>
</dbReference>
<dbReference type="SMART" id="SM00891">
    <property type="entry name" value="ERCC4"/>
    <property type="match status" value="1"/>
</dbReference>
<keyword evidence="11" id="KW-0234">DNA repair</keyword>
<dbReference type="AlphaFoldDB" id="A0AAE8MZR6"/>
<feature type="compositionally biased region" description="Low complexity" evidence="14">
    <location>
        <begin position="145"/>
        <end position="155"/>
    </location>
</feature>
<evidence type="ECO:0000256" key="8">
    <source>
        <dbReference type="ARBA" id="ARBA00022801"/>
    </source>
</evidence>
<dbReference type="GO" id="GO:0000712">
    <property type="term" value="P:resolution of meiotic recombination intermediates"/>
    <property type="evidence" value="ECO:0007669"/>
    <property type="project" value="TreeGrafter"/>
</dbReference>
<dbReference type="EMBL" id="ONZQ02000008">
    <property type="protein sequence ID" value="SPO03622.1"/>
    <property type="molecule type" value="Genomic_DNA"/>
</dbReference>
<feature type="region of interest" description="Disordered" evidence="14">
    <location>
        <begin position="419"/>
        <end position="492"/>
    </location>
</feature>
<dbReference type="FunFam" id="1.10.150.670:FF:000004">
    <property type="entry name" value="Crossover junction endonuclease EME1"/>
    <property type="match status" value="1"/>
</dbReference>
<evidence type="ECO:0000259" key="15">
    <source>
        <dbReference type="SMART" id="SM00891"/>
    </source>
</evidence>
<evidence type="ECO:0000256" key="13">
    <source>
        <dbReference type="ARBA" id="ARBA00023254"/>
    </source>
</evidence>
<feature type="compositionally biased region" description="Low complexity" evidence="14">
    <location>
        <begin position="442"/>
        <end position="466"/>
    </location>
</feature>
<proteinExistence type="inferred from homology"/>
<keyword evidence="6" id="KW-0255">Endonuclease</keyword>
<evidence type="ECO:0000256" key="5">
    <source>
        <dbReference type="ARBA" id="ARBA00022723"/>
    </source>
</evidence>
<feature type="compositionally biased region" description="Low complexity" evidence="14">
    <location>
        <begin position="76"/>
        <end position="92"/>
    </location>
</feature>
<accession>A0AAE8MZR6</accession>
<evidence type="ECO:0000256" key="6">
    <source>
        <dbReference type="ARBA" id="ARBA00022759"/>
    </source>
</evidence>
<dbReference type="Gene3D" id="3.40.50.10130">
    <property type="match status" value="1"/>
</dbReference>
<evidence type="ECO:0000256" key="2">
    <source>
        <dbReference type="ARBA" id="ARBA00004123"/>
    </source>
</evidence>
<feature type="compositionally biased region" description="Basic residues" evidence="14">
    <location>
        <begin position="124"/>
        <end position="143"/>
    </location>
</feature>
<name>A0AAE8MZR6_9PEZI</name>
<dbReference type="GO" id="GO:0008821">
    <property type="term" value="F:crossover junction DNA endonuclease activity"/>
    <property type="evidence" value="ECO:0007669"/>
    <property type="project" value="TreeGrafter"/>
</dbReference>
<comment type="cofactor">
    <cofactor evidence="1">
        <name>Mg(2+)</name>
        <dbReference type="ChEBI" id="CHEBI:18420"/>
    </cofactor>
</comment>
<feature type="compositionally biased region" description="Basic and acidic residues" evidence="14">
    <location>
        <begin position="49"/>
        <end position="59"/>
    </location>
</feature>
<feature type="compositionally biased region" description="Low complexity" evidence="14">
    <location>
        <begin position="198"/>
        <end position="227"/>
    </location>
</feature>
<evidence type="ECO:0000313" key="17">
    <source>
        <dbReference type="Proteomes" id="UP001187682"/>
    </source>
</evidence>
<dbReference type="InterPro" id="IPR042530">
    <property type="entry name" value="EME1/EME2_C"/>
</dbReference>
<dbReference type="GO" id="GO:0005634">
    <property type="term" value="C:nucleus"/>
    <property type="evidence" value="ECO:0007669"/>
    <property type="project" value="UniProtKB-SubCell"/>
</dbReference>
<protein>
    <recommendedName>
        <fullName evidence="15">ERCC4 domain-containing protein</fullName>
    </recommendedName>
</protein>
<feature type="compositionally biased region" description="Basic and acidic residues" evidence="14">
    <location>
        <begin position="169"/>
        <end position="182"/>
    </location>
</feature>
<evidence type="ECO:0000256" key="14">
    <source>
        <dbReference type="SAM" id="MobiDB-lite"/>
    </source>
</evidence>
<comment type="subcellular location">
    <subcellularLocation>
        <location evidence="2">Nucleus</location>
    </subcellularLocation>
</comment>
<feature type="compositionally biased region" description="Basic and acidic residues" evidence="14">
    <location>
        <begin position="381"/>
        <end position="390"/>
    </location>
</feature>
<evidence type="ECO:0000256" key="7">
    <source>
        <dbReference type="ARBA" id="ARBA00022763"/>
    </source>
</evidence>
<keyword evidence="7" id="KW-0227">DNA damage</keyword>
<evidence type="ECO:0000256" key="11">
    <source>
        <dbReference type="ARBA" id="ARBA00023204"/>
    </source>
</evidence>
<dbReference type="GO" id="GO:0006302">
    <property type="term" value="P:double-strand break repair"/>
    <property type="evidence" value="ECO:0007669"/>
    <property type="project" value="TreeGrafter"/>
</dbReference>
<feature type="compositionally biased region" description="Basic and acidic residues" evidence="14">
    <location>
        <begin position="467"/>
        <end position="492"/>
    </location>
</feature>
<evidence type="ECO:0000256" key="3">
    <source>
        <dbReference type="ARBA" id="ARBA00005313"/>
    </source>
</evidence>
<feature type="compositionally biased region" description="Basic and acidic residues" evidence="14">
    <location>
        <begin position="236"/>
        <end position="251"/>
    </location>
</feature>
<keyword evidence="12" id="KW-0539">Nucleus</keyword>
<feature type="domain" description="ERCC4" evidence="15">
    <location>
        <begin position="527"/>
        <end position="792"/>
    </location>
</feature>
<comment type="similarity">
    <text evidence="3">Belongs to the EME1/MMS4 family.</text>
</comment>
<keyword evidence="4" id="KW-0540">Nuclease</keyword>